<evidence type="ECO:0000256" key="2">
    <source>
        <dbReference type="ARBA" id="ARBA00023015"/>
    </source>
</evidence>
<evidence type="ECO:0000256" key="3">
    <source>
        <dbReference type="ARBA" id="ARBA00023125"/>
    </source>
</evidence>
<comment type="subcellular location">
    <subcellularLocation>
        <location evidence="1">Nucleus</location>
    </subcellularLocation>
</comment>
<keyword evidence="9" id="KW-1185">Reference proteome</keyword>
<dbReference type="OMA" id="FIRLPCG"/>
<dbReference type="PANTHER" id="PTHR31989">
    <property type="entry name" value="NAC DOMAIN-CONTAINING PROTEIN 82-RELATED"/>
    <property type="match status" value="1"/>
</dbReference>
<evidence type="ECO:0000256" key="6">
    <source>
        <dbReference type="SAM" id="MobiDB-lite"/>
    </source>
</evidence>
<reference evidence="9" key="2">
    <citation type="journal article" date="2018" name="Plant J.">
        <title>The Sorghum bicolor reference genome: improved assembly, gene annotations, a transcriptome atlas, and signatures of genome organization.</title>
        <authorList>
            <person name="McCormick R.F."/>
            <person name="Truong S.K."/>
            <person name="Sreedasyam A."/>
            <person name="Jenkins J."/>
            <person name="Shu S."/>
            <person name="Sims D."/>
            <person name="Kennedy M."/>
            <person name="Amirebrahimi M."/>
            <person name="Weers B.D."/>
            <person name="McKinley B."/>
            <person name="Mattison A."/>
            <person name="Morishige D.T."/>
            <person name="Grimwood J."/>
            <person name="Schmutz J."/>
            <person name="Mullet J.E."/>
        </authorList>
    </citation>
    <scope>NUCLEOTIDE SEQUENCE [LARGE SCALE GENOMIC DNA]</scope>
    <source>
        <strain evidence="9">cv. BTx623</strain>
    </source>
</reference>
<dbReference type="InterPro" id="IPR003441">
    <property type="entry name" value="NAC-dom"/>
</dbReference>
<gene>
    <name evidence="8" type="ORF">SORBI_3001G018700</name>
</gene>
<keyword evidence="2" id="KW-0805">Transcription regulation</keyword>
<name>A0A1Z5S3Z7_SORBI</name>
<evidence type="ECO:0000259" key="7">
    <source>
        <dbReference type="PROSITE" id="PS51005"/>
    </source>
</evidence>
<feature type="compositionally biased region" description="Low complexity" evidence="6">
    <location>
        <begin position="213"/>
        <end position="228"/>
    </location>
</feature>
<evidence type="ECO:0000256" key="1">
    <source>
        <dbReference type="ARBA" id="ARBA00004123"/>
    </source>
</evidence>
<dbReference type="InParanoid" id="A0A1Z5S3Z7"/>
<dbReference type="SUPFAM" id="SSF101941">
    <property type="entry name" value="NAC domain"/>
    <property type="match status" value="1"/>
</dbReference>
<reference evidence="8 9" key="1">
    <citation type="journal article" date="2009" name="Nature">
        <title>The Sorghum bicolor genome and the diversification of grasses.</title>
        <authorList>
            <person name="Paterson A.H."/>
            <person name="Bowers J.E."/>
            <person name="Bruggmann R."/>
            <person name="Dubchak I."/>
            <person name="Grimwood J."/>
            <person name="Gundlach H."/>
            <person name="Haberer G."/>
            <person name="Hellsten U."/>
            <person name="Mitros T."/>
            <person name="Poliakov A."/>
            <person name="Schmutz J."/>
            <person name="Spannagl M."/>
            <person name="Tang H."/>
            <person name="Wang X."/>
            <person name="Wicker T."/>
            <person name="Bharti A.K."/>
            <person name="Chapman J."/>
            <person name="Feltus F.A."/>
            <person name="Gowik U."/>
            <person name="Grigoriev I.V."/>
            <person name="Lyons E."/>
            <person name="Maher C.A."/>
            <person name="Martis M."/>
            <person name="Narechania A."/>
            <person name="Otillar R.P."/>
            <person name="Penning B.W."/>
            <person name="Salamov A.A."/>
            <person name="Wang Y."/>
            <person name="Zhang L."/>
            <person name="Carpita N.C."/>
            <person name="Freeling M."/>
            <person name="Gingle A.R."/>
            <person name="Hash C.T."/>
            <person name="Keller B."/>
            <person name="Klein P."/>
            <person name="Kresovich S."/>
            <person name="McCann M.C."/>
            <person name="Ming R."/>
            <person name="Peterson D.G."/>
            <person name="Mehboob-ur-Rahman"/>
            <person name="Ware D."/>
            <person name="Westhoff P."/>
            <person name="Mayer K.F."/>
            <person name="Messing J."/>
            <person name="Rokhsar D.S."/>
        </authorList>
    </citation>
    <scope>NUCLEOTIDE SEQUENCE [LARGE SCALE GENOMIC DNA]</scope>
    <source>
        <strain evidence="9">cv. BTx623</strain>
    </source>
</reference>
<keyword evidence="5" id="KW-0539">Nucleus</keyword>
<dbReference type="PROSITE" id="PS51005">
    <property type="entry name" value="NAC"/>
    <property type="match status" value="1"/>
</dbReference>
<sequence>MASNKDPSPTDNKASIALLRRLRAGGDDVQFVHRIDVCAAPPEVLVADLEPVPGTGLDDDGYSRIWYFYHAKKYKNTRGDTSGHRQRAVTGGDGTAWHSEIGRKDVQGSGGGTFCTLSYGRKTEPSARSIDRMGWCMVEYDFVAADKKQDEAAAADSSNYVLCKVYRSPRAKGKSSALASSSSKNASSKHTAKKRKAGGAGEHPEAPPAKSIQQQQQEEYQPQADVQQPAEPGGDFNFNIEDINFYLDDECVMRADESEQGGQGLQQQPISEPKQHDVEFIRLPCGPVLPVVAEATVEDMLGPETTTIDVQLSQQRHEQGGEFIQMPFGQVLPVVAEATLEDMLGLGAGPGPETMNYGEWSGGMATTARIEFVMQSDVM</sequence>
<dbReference type="GO" id="GO:0005634">
    <property type="term" value="C:nucleus"/>
    <property type="evidence" value="ECO:0007669"/>
    <property type="project" value="UniProtKB-SubCell"/>
</dbReference>
<evidence type="ECO:0000256" key="4">
    <source>
        <dbReference type="ARBA" id="ARBA00023163"/>
    </source>
</evidence>
<evidence type="ECO:0000313" key="8">
    <source>
        <dbReference type="EMBL" id="OQU90654.1"/>
    </source>
</evidence>
<dbReference type="Gramene" id="OQU90654">
    <property type="protein sequence ID" value="OQU90654"/>
    <property type="gene ID" value="SORBI_3001G018700"/>
</dbReference>
<keyword evidence="4" id="KW-0804">Transcription</keyword>
<evidence type="ECO:0000256" key="5">
    <source>
        <dbReference type="ARBA" id="ARBA00023242"/>
    </source>
</evidence>
<dbReference type="Proteomes" id="UP000000768">
    <property type="component" value="Chromosome 1"/>
</dbReference>
<dbReference type="GO" id="GO:0003677">
    <property type="term" value="F:DNA binding"/>
    <property type="evidence" value="ECO:0007669"/>
    <property type="project" value="UniProtKB-KW"/>
</dbReference>
<dbReference type="EMBL" id="CM000760">
    <property type="protein sequence ID" value="OQU90654.1"/>
    <property type="molecule type" value="Genomic_DNA"/>
</dbReference>
<dbReference type="eggNOG" id="ENOG502R4AI">
    <property type="taxonomic scope" value="Eukaryota"/>
</dbReference>
<dbReference type="InterPro" id="IPR036093">
    <property type="entry name" value="NAC_dom_sf"/>
</dbReference>
<organism evidence="8 9">
    <name type="scientific">Sorghum bicolor</name>
    <name type="common">Sorghum</name>
    <name type="synonym">Sorghum vulgare</name>
    <dbReference type="NCBI Taxonomy" id="4558"/>
    <lineage>
        <taxon>Eukaryota</taxon>
        <taxon>Viridiplantae</taxon>
        <taxon>Streptophyta</taxon>
        <taxon>Embryophyta</taxon>
        <taxon>Tracheophyta</taxon>
        <taxon>Spermatophyta</taxon>
        <taxon>Magnoliopsida</taxon>
        <taxon>Liliopsida</taxon>
        <taxon>Poales</taxon>
        <taxon>Poaceae</taxon>
        <taxon>PACMAD clade</taxon>
        <taxon>Panicoideae</taxon>
        <taxon>Andropogonodae</taxon>
        <taxon>Andropogoneae</taxon>
        <taxon>Sorghinae</taxon>
        <taxon>Sorghum</taxon>
    </lineage>
</organism>
<dbReference type="GO" id="GO:0006355">
    <property type="term" value="P:regulation of DNA-templated transcription"/>
    <property type="evidence" value="ECO:0007669"/>
    <property type="project" value="InterPro"/>
</dbReference>
<dbReference type="AlphaFoldDB" id="A0A1Z5S3Z7"/>
<feature type="compositionally biased region" description="Low complexity" evidence="6">
    <location>
        <begin position="174"/>
        <end position="189"/>
    </location>
</feature>
<evidence type="ECO:0000313" key="9">
    <source>
        <dbReference type="Proteomes" id="UP000000768"/>
    </source>
</evidence>
<keyword evidence="3" id="KW-0238">DNA-binding</keyword>
<dbReference type="Pfam" id="PF02365">
    <property type="entry name" value="NAM"/>
    <property type="match status" value="1"/>
</dbReference>
<protein>
    <recommendedName>
        <fullName evidence="7">NAC domain-containing protein</fullName>
    </recommendedName>
</protein>
<dbReference type="Gene3D" id="2.170.150.80">
    <property type="entry name" value="NAC domain"/>
    <property type="match status" value="1"/>
</dbReference>
<dbReference type="STRING" id="4558.A0A1Z5S3Z7"/>
<feature type="region of interest" description="Disordered" evidence="6">
    <location>
        <begin position="173"/>
        <end position="239"/>
    </location>
</feature>
<accession>A0A1Z5S3Z7</accession>
<feature type="domain" description="NAC" evidence="7">
    <location>
        <begin position="1"/>
        <end position="168"/>
    </location>
</feature>
<proteinExistence type="predicted"/>